<keyword evidence="11" id="KW-0472">Membrane</keyword>
<keyword evidence="7" id="KW-0067">ATP-binding</keyword>
<feature type="transmembrane region" description="Helical" evidence="11">
    <location>
        <begin position="139"/>
        <end position="161"/>
    </location>
</feature>
<keyword evidence="14" id="KW-1185">Reference proteome</keyword>
<accession>A0ABW2MP77</accession>
<keyword evidence="8" id="KW-0902">Two-component regulatory system</keyword>
<evidence type="ECO:0000256" key="7">
    <source>
        <dbReference type="ARBA" id="ARBA00022840"/>
    </source>
</evidence>
<dbReference type="InterPro" id="IPR036890">
    <property type="entry name" value="HATPase_C_sf"/>
</dbReference>
<dbReference type="InterPro" id="IPR055558">
    <property type="entry name" value="DUF7134"/>
</dbReference>
<evidence type="ECO:0000256" key="11">
    <source>
        <dbReference type="SAM" id="Phobius"/>
    </source>
</evidence>
<evidence type="ECO:0000256" key="3">
    <source>
        <dbReference type="ARBA" id="ARBA00022553"/>
    </source>
</evidence>
<feature type="region of interest" description="Disordered" evidence="10">
    <location>
        <begin position="395"/>
        <end position="414"/>
    </location>
</feature>
<evidence type="ECO:0000256" key="6">
    <source>
        <dbReference type="ARBA" id="ARBA00022777"/>
    </source>
</evidence>
<feature type="domain" description="Histidine kinase/HSP90-like ATPase" evidence="12">
    <location>
        <begin position="302"/>
        <end position="394"/>
    </location>
</feature>
<keyword evidence="4" id="KW-0808">Transferase</keyword>
<sequence length="414" mass="43397">MRAVRPLNRLPRPERPDVLITLAVALPVGGWTLLLLALALPGAWALLLAPAVLVGHAAGAWRRSAATASFTVTTVACAVQAVVLPGEFPLLPSLLAFPLALYAYCAHGPGRAPLASVLVGAAGAAAVTLRSALTTTVQLPPAFLFGFLLAIVLVAFSLGLFRRFQLAYVGELEHRAVRAEAEREERAARAARDERARIAREMHDLVAHSLSVIVSQAQGGRYAARARPERAAEVLATVEEAGRQALTDMRGLLGMLRGGDHGDGFGPQPDLAQVPELLRRVRESGLTVDYTETGEPGRLTPAAELAAYRLVQEALTNTLKHAGPGARCGIRFDWSDYEVEIQVRDDGTGPGPGDGAGHGLVGMRERAAVAGGTVHTGPAPGGGFLVSARLPVRAAAGAAGPENSEQERGGQERV</sequence>
<dbReference type="Gene3D" id="3.30.565.10">
    <property type="entry name" value="Histidine kinase-like ATPase, C-terminal domain"/>
    <property type="match status" value="1"/>
</dbReference>
<feature type="coiled-coil region" evidence="9">
    <location>
        <begin position="174"/>
        <end position="201"/>
    </location>
</feature>
<feature type="transmembrane region" description="Helical" evidence="11">
    <location>
        <begin position="20"/>
        <end position="53"/>
    </location>
</feature>
<dbReference type="InterPro" id="IPR050482">
    <property type="entry name" value="Sensor_HK_TwoCompSys"/>
</dbReference>
<protein>
    <recommendedName>
        <fullName evidence="2">histidine kinase</fullName>
        <ecNumber evidence="2">2.7.13.3</ecNumber>
    </recommendedName>
</protein>
<keyword evidence="9" id="KW-0175">Coiled coil</keyword>
<dbReference type="EMBL" id="JBHTCK010000012">
    <property type="protein sequence ID" value="MFC7355556.1"/>
    <property type="molecule type" value="Genomic_DNA"/>
</dbReference>
<name>A0ABW2MP77_9ACTN</name>
<evidence type="ECO:0000256" key="5">
    <source>
        <dbReference type="ARBA" id="ARBA00022741"/>
    </source>
</evidence>
<dbReference type="EC" id="2.7.13.3" evidence="2"/>
<evidence type="ECO:0000259" key="12">
    <source>
        <dbReference type="SMART" id="SM00387"/>
    </source>
</evidence>
<evidence type="ECO:0000256" key="1">
    <source>
        <dbReference type="ARBA" id="ARBA00000085"/>
    </source>
</evidence>
<dbReference type="Pfam" id="PF02518">
    <property type="entry name" value="HATPase_c"/>
    <property type="match status" value="1"/>
</dbReference>
<dbReference type="Proteomes" id="UP001596509">
    <property type="component" value="Unassembled WGS sequence"/>
</dbReference>
<gene>
    <name evidence="13" type="ORF">ACFQW9_33410</name>
</gene>
<comment type="caution">
    <text evidence="13">The sequence shown here is derived from an EMBL/GenBank/DDBJ whole genome shotgun (WGS) entry which is preliminary data.</text>
</comment>
<dbReference type="Gene3D" id="1.20.5.1930">
    <property type="match status" value="1"/>
</dbReference>
<dbReference type="InterPro" id="IPR011712">
    <property type="entry name" value="Sig_transdc_His_kin_sub3_dim/P"/>
</dbReference>
<keyword evidence="5" id="KW-0547">Nucleotide-binding</keyword>
<organism evidence="13 14">
    <name type="scientific">Streptomyces caviscabies</name>
    <dbReference type="NCBI Taxonomy" id="90079"/>
    <lineage>
        <taxon>Bacteria</taxon>
        <taxon>Bacillati</taxon>
        <taxon>Actinomycetota</taxon>
        <taxon>Actinomycetes</taxon>
        <taxon>Kitasatosporales</taxon>
        <taxon>Streptomycetaceae</taxon>
        <taxon>Streptomyces</taxon>
    </lineage>
</organism>
<keyword evidence="6 13" id="KW-0418">Kinase</keyword>
<feature type="compositionally biased region" description="Basic and acidic residues" evidence="10">
    <location>
        <begin position="405"/>
        <end position="414"/>
    </location>
</feature>
<dbReference type="SMART" id="SM00387">
    <property type="entry name" value="HATPase_c"/>
    <property type="match status" value="1"/>
</dbReference>
<proteinExistence type="predicted"/>
<evidence type="ECO:0000313" key="14">
    <source>
        <dbReference type="Proteomes" id="UP001596509"/>
    </source>
</evidence>
<dbReference type="InterPro" id="IPR003594">
    <property type="entry name" value="HATPase_dom"/>
</dbReference>
<evidence type="ECO:0000313" key="13">
    <source>
        <dbReference type="EMBL" id="MFC7355556.1"/>
    </source>
</evidence>
<dbReference type="CDD" id="cd16917">
    <property type="entry name" value="HATPase_UhpB-NarQ-NarX-like"/>
    <property type="match status" value="1"/>
</dbReference>
<keyword evidence="3" id="KW-0597">Phosphoprotein</keyword>
<evidence type="ECO:0000256" key="8">
    <source>
        <dbReference type="ARBA" id="ARBA00023012"/>
    </source>
</evidence>
<dbReference type="PANTHER" id="PTHR24421:SF10">
    <property type="entry name" value="NITRATE_NITRITE SENSOR PROTEIN NARQ"/>
    <property type="match status" value="1"/>
</dbReference>
<evidence type="ECO:0000256" key="2">
    <source>
        <dbReference type="ARBA" id="ARBA00012438"/>
    </source>
</evidence>
<keyword evidence="11" id="KW-1133">Transmembrane helix</keyword>
<dbReference type="SUPFAM" id="SSF55874">
    <property type="entry name" value="ATPase domain of HSP90 chaperone/DNA topoisomerase II/histidine kinase"/>
    <property type="match status" value="1"/>
</dbReference>
<evidence type="ECO:0000256" key="4">
    <source>
        <dbReference type="ARBA" id="ARBA00022679"/>
    </source>
</evidence>
<dbReference type="Pfam" id="PF07730">
    <property type="entry name" value="HisKA_3"/>
    <property type="match status" value="1"/>
</dbReference>
<evidence type="ECO:0000256" key="9">
    <source>
        <dbReference type="SAM" id="Coils"/>
    </source>
</evidence>
<comment type="catalytic activity">
    <reaction evidence="1">
        <text>ATP + protein L-histidine = ADP + protein N-phospho-L-histidine.</text>
        <dbReference type="EC" id="2.7.13.3"/>
    </reaction>
</comment>
<dbReference type="PANTHER" id="PTHR24421">
    <property type="entry name" value="NITRATE/NITRITE SENSOR PROTEIN NARX-RELATED"/>
    <property type="match status" value="1"/>
</dbReference>
<dbReference type="Pfam" id="PF23539">
    <property type="entry name" value="DUF7134"/>
    <property type="match status" value="1"/>
</dbReference>
<reference evidence="14" key="1">
    <citation type="journal article" date="2019" name="Int. J. Syst. Evol. Microbiol.">
        <title>The Global Catalogue of Microorganisms (GCM) 10K type strain sequencing project: providing services to taxonomists for standard genome sequencing and annotation.</title>
        <authorList>
            <consortium name="The Broad Institute Genomics Platform"/>
            <consortium name="The Broad Institute Genome Sequencing Center for Infectious Disease"/>
            <person name="Wu L."/>
            <person name="Ma J."/>
        </authorList>
    </citation>
    <scope>NUCLEOTIDE SEQUENCE [LARGE SCALE GENOMIC DNA]</scope>
    <source>
        <strain evidence="14">ICMP 19430</strain>
    </source>
</reference>
<keyword evidence="11" id="KW-0812">Transmembrane</keyword>
<dbReference type="GO" id="GO:0016301">
    <property type="term" value="F:kinase activity"/>
    <property type="evidence" value="ECO:0007669"/>
    <property type="project" value="UniProtKB-KW"/>
</dbReference>
<evidence type="ECO:0000256" key="10">
    <source>
        <dbReference type="SAM" id="MobiDB-lite"/>
    </source>
</evidence>
<feature type="transmembrane region" description="Helical" evidence="11">
    <location>
        <begin position="114"/>
        <end position="133"/>
    </location>
</feature>